<dbReference type="AlphaFoldDB" id="A0A9P0B2V4"/>
<dbReference type="PANTHER" id="PTHR44086:SF10">
    <property type="entry name" value="THIOSULFATE SULFURTRANSFERASE_RHODANESE-LIKE DOMAIN-CONTAINING PROTEIN 3"/>
    <property type="match status" value="1"/>
</dbReference>
<evidence type="ECO:0000256" key="1">
    <source>
        <dbReference type="SAM" id="SignalP"/>
    </source>
</evidence>
<evidence type="ECO:0000259" key="2">
    <source>
        <dbReference type="PROSITE" id="PS50206"/>
    </source>
</evidence>
<evidence type="ECO:0000313" key="4">
    <source>
        <dbReference type="Proteomes" id="UP001154078"/>
    </source>
</evidence>
<keyword evidence="4" id="KW-1185">Reference proteome</keyword>
<feature type="domain" description="Rhodanese" evidence="2">
    <location>
        <begin position="35"/>
        <end position="134"/>
    </location>
</feature>
<organism evidence="3 4">
    <name type="scientific">Brassicogethes aeneus</name>
    <name type="common">Rape pollen beetle</name>
    <name type="synonym">Meligethes aeneus</name>
    <dbReference type="NCBI Taxonomy" id="1431903"/>
    <lineage>
        <taxon>Eukaryota</taxon>
        <taxon>Metazoa</taxon>
        <taxon>Ecdysozoa</taxon>
        <taxon>Arthropoda</taxon>
        <taxon>Hexapoda</taxon>
        <taxon>Insecta</taxon>
        <taxon>Pterygota</taxon>
        <taxon>Neoptera</taxon>
        <taxon>Endopterygota</taxon>
        <taxon>Coleoptera</taxon>
        <taxon>Polyphaga</taxon>
        <taxon>Cucujiformia</taxon>
        <taxon>Nitidulidae</taxon>
        <taxon>Meligethinae</taxon>
        <taxon>Brassicogethes</taxon>
    </lineage>
</organism>
<dbReference type="Proteomes" id="UP001154078">
    <property type="component" value="Chromosome 3"/>
</dbReference>
<dbReference type="InterPro" id="IPR001763">
    <property type="entry name" value="Rhodanese-like_dom"/>
</dbReference>
<protein>
    <recommendedName>
        <fullName evidence="2">Rhodanese domain-containing protein</fullName>
    </recommendedName>
</protein>
<name>A0A9P0B2V4_BRAAE</name>
<dbReference type="OrthoDB" id="566238at2759"/>
<dbReference type="InterPro" id="IPR036873">
    <property type="entry name" value="Rhodanese-like_dom_sf"/>
</dbReference>
<feature type="signal peptide" evidence="1">
    <location>
        <begin position="1"/>
        <end position="20"/>
    </location>
</feature>
<proteinExistence type="predicted"/>
<dbReference type="EMBL" id="OV121134">
    <property type="protein sequence ID" value="CAH0553925.1"/>
    <property type="molecule type" value="Genomic_DNA"/>
</dbReference>
<dbReference type="PANTHER" id="PTHR44086">
    <property type="entry name" value="THIOSULFATE SULFURTRANSFERASE RDL2, MITOCHONDRIAL-RELATED"/>
    <property type="match status" value="1"/>
</dbReference>
<gene>
    <name evidence="3" type="ORF">MELIAE_LOCUS5803</name>
</gene>
<feature type="chain" id="PRO_5040171125" description="Rhodanese domain-containing protein" evidence="1">
    <location>
        <begin position="21"/>
        <end position="135"/>
    </location>
</feature>
<dbReference type="SMART" id="SM00450">
    <property type="entry name" value="RHOD"/>
    <property type="match status" value="1"/>
</dbReference>
<dbReference type="SUPFAM" id="SSF52821">
    <property type="entry name" value="Rhodanese/Cell cycle control phosphatase"/>
    <property type="match status" value="1"/>
</dbReference>
<dbReference type="Gene3D" id="3.40.250.10">
    <property type="entry name" value="Rhodanese-like domain"/>
    <property type="match status" value="1"/>
</dbReference>
<reference evidence="3" key="1">
    <citation type="submission" date="2021-12" db="EMBL/GenBank/DDBJ databases">
        <authorList>
            <person name="King R."/>
        </authorList>
    </citation>
    <scope>NUCLEOTIDE SEQUENCE</scope>
</reference>
<dbReference type="Pfam" id="PF00581">
    <property type="entry name" value="Rhodanese"/>
    <property type="match status" value="1"/>
</dbReference>
<sequence>MLKLCFGGLLFACVLQLSSTKMSVKIATFDEVKNLNKNVVLIDVREPSELKEFGVIPGSINIPLKDVEKALKDLSSEEFGKLYGKNKPSLDTEIIFSCRSGRRSGLAADIAVKLGYQNVKNYQGSWLEWEQKIKE</sequence>
<dbReference type="PROSITE" id="PS50206">
    <property type="entry name" value="RHODANESE_3"/>
    <property type="match status" value="1"/>
</dbReference>
<accession>A0A9P0B2V4</accession>
<keyword evidence="1" id="KW-0732">Signal</keyword>
<dbReference type="CDD" id="cd01519">
    <property type="entry name" value="RHOD_HSP67B2"/>
    <property type="match status" value="1"/>
</dbReference>
<evidence type="ECO:0000313" key="3">
    <source>
        <dbReference type="EMBL" id="CAH0553925.1"/>
    </source>
</evidence>